<dbReference type="InterPro" id="IPR035930">
    <property type="entry name" value="FomD-like_sf"/>
</dbReference>
<dbReference type="PANTHER" id="PTHR39159:SF1">
    <property type="entry name" value="UPF0374 PROTEIN YGAC"/>
    <property type="match status" value="1"/>
</dbReference>
<dbReference type="SUPFAM" id="SSF159234">
    <property type="entry name" value="FomD-like"/>
    <property type="match status" value="1"/>
</dbReference>
<proteinExistence type="predicted"/>
<organism evidence="3 4">
    <name type="scientific">Streptomyces albiaxialis</name>
    <dbReference type="NCBI Taxonomy" id="329523"/>
    <lineage>
        <taxon>Bacteria</taxon>
        <taxon>Bacillati</taxon>
        <taxon>Actinomycetota</taxon>
        <taxon>Actinomycetes</taxon>
        <taxon>Kitasatosporales</taxon>
        <taxon>Streptomycetaceae</taxon>
        <taxon>Streptomyces</taxon>
    </lineage>
</organism>
<protein>
    <submittedName>
        <fullName evidence="3">DUF402 domain-containing protein</fullName>
    </submittedName>
</protein>
<gene>
    <name evidence="3" type="ORF">GCM10009801_43420</name>
</gene>
<name>A0ABN2W6G4_9ACTN</name>
<dbReference type="RefSeq" id="WP_344530645.1">
    <property type="nucleotide sequence ID" value="NZ_BAAAPE010000011.1"/>
</dbReference>
<dbReference type="Pfam" id="PF04167">
    <property type="entry name" value="DUF402"/>
    <property type="match status" value="1"/>
</dbReference>
<keyword evidence="1" id="KW-0378">Hydrolase</keyword>
<sequence length="201" mass="23191">MTGRWETGDVIAWRSMPFRRIGYVLPAVIVRDEPGAVAIWQPHGTLCKRRKGPLSDPGLADAYTDRWWDGPDTVRLHVVGSAYSVIRSWDPEAREFHGWYINLEAPWTRTGVGFDSEDYVLDIVVEDDLSTWSWKDEAEYQRARTTGRISNGTDLMIQKTAHEAVTGLGRRQWPFTTDWSRWQPSPDWDVPHLPKGWDRVP</sequence>
<dbReference type="InterPro" id="IPR007295">
    <property type="entry name" value="DUF402"/>
</dbReference>
<dbReference type="PANTHER" id="PTHR39159">
    <property type="match status" value="1"/>
</dbReference>
<accession>A0ABN2W6G4</accession>
<evidence type="ECO:0000259" key="2">
    <source>
        <dbReference type="Pfam" id="PF04167"/>
    </source>
</evidence>
<dbReference type="EMBL" id="BAAAPE010000011">
    <property type="protein sequence ID" value="GAA2083148.1"/>
    <property type="molecule type" value="Genomic_DNA"/>
</dbReference>
<dbReference type="InterPro" id="IPR050212">
    <property type="entry name" value="Ntdp-like"/>
</dbReference>
<evidence type="ECO:0000313" key="4">
    <source>
        <dbReference type="Proteomes" id="UP001500016"/>
    </source>
</evidence>
<dbReference type="Proteomes" id="UP001500016">
    <property type="component" value="Unassembled WGS sequence"/>
</dbReference>
<comment type="caution">
    <text evidence="3">The sequence shown here is derived from an EMBL/GenBank/DDBJ whole genome shotgun (WGS) entry which is preliminary data.</text>
</comment>
<feature type="domain" description="DUF402" evidence="2">
    <location>
        <begin position="66"/>
        <end position="171"/>
    </location>
</feature>
<keyword evidence="4" id="KW-1185">Reference proteome</keyword>
<dbReference type="Gene3D" id="2.40.380.10">
    <property type="entry name" value="FomD-like"/>
    <property type="match status" value="1"/>
</dbReference>
<evidence type="ECO:0000256" key="1">
    <source>
        <dbReference type="ARBA" id="ARBA00022801"/>
    </source>
</evidence>
<evidence type="ECO:0000313" key="3">
    <source>
        <dbReference type="EMBL" id="GAA2083148.1"/>
    </source>
</evidence>
<reference evidence="3 4" key="1">
    <citation type="journal article" date="2019" name="Int. J. Syst. Evol. Microbiol.">
        <title>The Global Catalogue of Microorganisms (GCM) 10K type strain sequencing project: providing services to taxonomists for standard genome sequencing and annotation.</title>
        <authorList>
            <consortium name="The Broad Institute Genomics Platform"/>
            <consortium name="The Broad Institute Genome Sequencing Center for Infectious Disease"/>
            <person name="Wu L."/>
            <person name="Ma J."/>
        </authorList>
    </citation>
    <scope>NUCLEOTIDE SEQUENCE [LARGE SCALE GENOMIC DNA]</scope>
    <source>
        <strain evidence="3 4">JCM 15478</strain>
    </source>
</reference>